<proteinExistence type="predicted"/>
<evidence type="ECO:0000259" key="3">
    <source>
        <dbReference type="Pfam" id="PF02775"/>
    </source>
</evidence>
<organism evidence="4 5">
    <name type="scientific">Albidovulum litorale</name>
    <dbReference type="NCBI Taxonomy" id="2984134"/>
    <lineage>
        <taxon>Bacteria</taxon>
        <taxon>Pseudomonadati</taxon>
        <taxon>Pseudomonadota</taxon>
        <taxon>Alphaproteobacteria</taxon>
        <taxon>Rhodobacterales</taxon>
        <taxon>Paracoccaceae</taxon>
        <taxon>Albidovulum</taxon>
    </lineage>
</organism>
<dbReference type="InterPro" id="IPR051818">
    <property type="entry name" value="TPP_dependent_decarboxylase"/>
</dbReference>
<accession>A0ABT2ZT18</accession>
<dbReference type="GO" id="GO:0050545">
    <property type="term" value="F:sulfopyruvate decarboxylase activity"/>
    <property type="evidence" value="ECO:0007669"/>
    <property type="project" value="UniProtKB-EC"/>
</dbReference>
<evidence type="ECO:0000256" key="2">
    <source>
        <dbReference type="ARBA" id="ARBA00023239"/>
    </source>
</evidence>
<name>A0ABT2ZT18_9RHOB</name>
<dbReference type="InterPro" id="IPR022494">
    <property type="entry name" value="Sulfopyruvate_deCO2ase_bsu"/>
</dbReference>
<dbReference type="Pfam" id="PF02775">
    <property type="entry name" value="TPP_enzyme_C"/>
    <property type="match status" value="1"/>
</dbReference>
<dbReference type="EC" id="4.1.1.79" evidence="4"/>
<evidence type="ECO:0000313" key="4">
    <source>
        <dbReference type="EMBL" id="MCV2874301.1"/>
    </source>
</evidence>
<keyword evidence="2 4" id="KW-0456">Lyase</keyword>
<evidence type="ECO:0000313" key="5">
    <source>
        <dbReference type="Proteomes" id="UP001652564"/>
    </source>
</evidence>
<dbReference type="RefSeq" id="WP_263741579.1">
    <property type="nucleotide sequence ID" value="NZ_JAOWKZ010000005.1"/>
</dbReference>
<dbReference type="Gene3D" id="3.40.50.970">
    <property type="match status" value="1"/>
</dbReference>
<sequence>MIRSEILREIAPVIRDHLVVCNIGIPSQELHAIDDQPTNFYMLGTMGLASSIGLGLALAQPKKVIAIDGDGSVLTNLGTLPTIANNPADNYILLIIDNGSYGSTGDQPTYAGKKTSLTAVAKACGCDNVIECRAEDTKKVLEEALAGDRMTVIVSKCESGNAKMPVITLDPVVIRHRFMEAVKA</sequence>
<dbReference type="Proteomes" id="UP001652564">
    <property type="component" value="Unassembled WGS sequence"/>
</dbReference>
<gene>
    <name evidence="4" type="primary">comE</name>
    <name evidence="4" type="ORF">OEZ71_18550</name>
</gene>
<dbReference type="PANTHER" id="PTHR42818">
    <property type="entry name" value="SULFOPYRUVATE DECARBOXYLASE SUBUNIT ALPHA"/>
    <property type="match status" value="1"/>
</dbReference>
<dbReference type="CDD" id="cd03372">
    <property type="entry name" value="TPP_ComE"/>
    <property type="match status" value="1"/>
</dbReference>
<evidence type="ECO:0000256" key="1">
    <source>
        <dbReference type="ARBA" id="ARBA00022793"/>
    </source>
</evidence>
<dbReference type="InterPro" id="IPR029061">
    <property type="entry name" value="THDP-binding"/>
</dbReference>
<comment type="caution">
    <text evidence="4">The sequence shown here is derived from an EMBL/GenBank/DDBJ whole genome shotgun (WGS) entry which is preliminary data.</text>
</comment>
<dbReference type="PANTHER" id="PTHR42818:SF1">
    <property type="entry name" value="SULFOPYRUVATE DECARBOXYLASE"/>
    <property type="match status" value="1"/>
</dbReference>
<reference evidence="4 5" key="1">
    <citation type="submission" date="2022-10" db="EMBL/GenBank/DDBJ databases">
        <title>Defluviimonas sp. nov., isolated from ocean surface sediments.</title>
        <authorList>
            <person name="He W."/>
            <person name="Wang L."/>
            <person name="Zhang D.-F."/>
        </authorList>
    </citation>
    <scope>NUCLEOTIDE SEQUENCE [LARGE SCALE GENOMIC DNA]</scope>
    <source>
        <strain evidence="4 5">WL0050</strain>
    </source>
</reference>
<dbReference type="EMBL" id="JAOWKZ010000005">
    <property type="protein sequence ID" value="MCV2874301.1"/>
    <property type="molecule type" value="Genomic_DNA"/>
</dbReference>
<protein>
    <submittedName>
        <fullName evidence="4">Sulfopyruvate decarboxylase subunit beta</fullName>
        <ecNumber evidence="4">4.1.1.79</ecNumber>
    </submittedName>
</protein>
<dbReference type="NCBIfam" id="TIGR03846">
    <property type="entry name" value="sulfopy_beta"/>
    <property type="match status" value="1"/>
</dbReference>
<keyword evidence="5" id="KW-1185">Reference proteome</keyword>
<dbReference type="SUPFAM" id="SSF52518">
    <property type="entry name" value="Thiamin diphosphate-binding fold (THDP-binding)"/>
    <property type="match status" value="1"/>
</dbReference>
<feature type="domain" description="Thiamine pyrophosphate enzyme TPP-binding" evidence="3">
    <location>
        <begin position="39"/>
        <end position="154"/>
    </location>
</feature>
<dbReference type="InterPro" id="IPR011766">
    <property type="entry name" value="TPP_enzyme_TPP-bd"/>
</dbReference>
<keyword evidence="1" id="KW-0210">Decarboxylase</keyword>